<feature type="compositionally biased region" description="Low complexity" evidence="23">
    <location>
        <begin position="61"/>
        <end position="72"/>
    </location>
</feature>
<dbReference type="EMBL" id="KQ965733">
    <property type="protein sequence ID" value="KXS21436.1"/>
    <property type="molecule type" value="Genomic_DNA"/>
</dbReference>
<dbReference type="Pfam" id="PF00275">
    <property type="entry name" value="EPSP_synthase"/>
    <property type="match status" value="2"/>
</dbReference>
<keyword evidence="31" id="KW-1185">Reference proteome</keyword>
<dbReference type="GO" id="GO:0003855">
    <property type="term" value="F:3-dehydroquinate dehydratase activity"/>
    <property type="evidence" value="ECO:0007669"/>
    <property type="project" value="EnsemblFungi"/>
</dbReference>
<dbReference type="Gene3D" id="3.40.50.1970">
    <property type="match status" value="1"/>
</dbReference>
<dbReference type="SUPFAM" id="SSF53223">
    <property type="entry name" value="Aminoacid dehydrogenase-like, N-terminal domain"/>
    <property type="match status" value="1"/>
</dbReference>
<dbReference type="Gene3D" id="3.40.50.300">
    <property type="entry name" value="P-loop containing nucleotide triphosphate hydrolases"/>
    <property type="match status" value="1"/>
</dbReference>
<evidence type="ECO:0000256" key="4">
    <source>
        <dbReference type="ARBA" id="ARBA00006477"/>
    </source>
</evidence>
<dbReference type="InterPro" id="IPR001381">
    <property type="entry name" value="DHquinase_I"/>
</dbReference>
<proteinExistence type="inferred from homology"/>
<dbReference type="FunFam" id="3.40.50.300:FF:001256">
    <property type="entry name" value="Pentafunctional AROM polypeptide"/>
    <property type="match status" value="1"/>
</dbReference>
<dbReference type="GO" id="GO:0009073">
    <property type="term" value="P:aromatic amino acid family biosynthetic process"/>
    <property type="evidence" value="ECO:0007669"/>
    <property type="project" value="UniProtKB-UniRule"/>
</dbReference>
<keyword evidence="18" id="KW-0456">Lyase</keyword>
<reference evidence="30 31" key="1">
    <citation type="journal article" date="2015" name="Genome Biol. Evol.">
        <title>Phylogenomic analyses indicate that early fungi evolved digesting cell walls of algal ancestors of land plants.</title>
        <authorList>
            <person name="Chang Y."/>
            <person name="Wang S."/>
            <person name="Sekimoto S."/>
            <person name="Aerts A.L."/>
            <person name="Choi C."/>
            <person name="Clum A."/>
            <person name="LaButti K.M."/>
            <person name="Lindquist E.A."/>
            <person name="Yee Ngan C."/>
            <person name="Ohm R.A."/>
            <person name="Salamov A.A."/>
            <person name="Grigoriev I.V."/>
            <person name="Spatafora J.W."/>
            <person name="Berbee M.L."/>
        </authorList>
    </citation>
    <scope>NUCLEOTIDE SEQUENCE [LARGE SCALE GENOMIC DNA]</scope>
    <source>
        <strain evidence="30 31">JEL478</strain>
    </source>
</reference>
<dbReference type="GO" id="GO:0008652">
    <property type="term" value="P:amino acid biosynthetic process"/>
    <property type="evidence" value="ECO:0007669"/>
    <property type="project" value="UniProtKB-KW"/>
</dbReference>
<feature type="compositionally biased region" description="Low complexity" evidence="23">
    <location>
        <begin position="23"/>
        <end position="40"/>
    </location>
</feature>
<dbReference type="InterPro" id="IPR013792">
    <property type="entry name" value="RNA3'P_cycl/enolpyr_Trfase_a/b"/>
</dbReference>
<evidence type="ECO:0000259" key="29">
    <source>
        <dbReference type="Pfam" id="PF24621"/>
    </source>
</evidence>
<evidence type="ECO:0000256" key="16">
    <source>
        <dbReference type="ARBA" id="ARBA00023002"/>
    </source>
</evidence>
<comment type="similarity">
    <text evidence="4">In the 2nd section; belongs to the type-I 3-dehydroquinase family.</text>
</comment>
<dbReference type="PRINTS" id="PR01100">
    <property type="entry name" value="SHIKIMTKNASE"/>
</dbReference>
<evidence type="ECO:0000259" key="24">
    <source>
        <dbReference type="Pfam" id="PF00275"/>
    </source>
</evidence>
<dbReference type="InterPro" id="IPR036291">
    <property type="entry name" value="NAD(P)-bd_dom_sf"/>
</dbReference>
<keyword evidence="8 22" id="KW-0028">Amino-acid biosynthesis</keyword>
<dbReference type="InterPro" id="IPR000623">
    <property type="entry name" value="Shikimate_kinase/TSH1"/>
</dbReference>
<dbReference type="SUPFAM" id="SSF52540">
    <property type="entry name" value="P-loop containing nucleoside triphosphate hydrolases"/>
    <property type="match status" value="1"/>
</dbReference>
<feature type="region of interest" description="Disordered" evidence="23">
    <location>
        <begin position="1"/>
        <end position="94"/>
    </location>
</feature>
<dbReference type="GO" id="GO:0003866">
    <property type="term" value="F:3-phosphoshikimate 1-carboxyvinyltransferase activity"/>
    <property type="evidence" value="ECO:0007669"/>
    <property type="project" value="UniProtKB-UniRule"/>
</dbReference>
<dbReference type="HAMAP" id="MF_00109">
    <property type="entry name" value="Shikimate_kinase"/>
    <property type="match status" value="1"/>
</dbReference>
<dbReference type="Pfam" id="PF01487">
    <property type="entry name" value="DHquinase_I"/>
    <property type="match status" value="2"/>
</dbReference>
<dbReference type="CDD" id="cd00464">
    <property type="entry name" value="SK"/>
    <property type="match status" value="1"/>
</dbReference>
<dbReference type="Gene3D" id="1.20.1090.10">
    <property type="entry name" value="Dehydroquinate synthase-like - alpha domain"/>
    <property type="match status" value="1"/>
</dbReference>
<comment type="pathway">
    <text evidence="3">Metabolic intermediate biosynthesis; chorismate biosynthesis; chorismate from D-erythrose 4-phosphate and phosphoenolpyruvate: step 5/7.</text>
</comment>
<feature type="domain" description="3-dehydroquinate synthase N-terminal" evidence="26">
    <location>
        <begin position="264"/>
        <end position="374"/>
    </location>
</feature>
<evidence type="ECO:0000259" key="26">
    <source>
        <dbReference type="Pfam" id="PF01761"/>
    </source>
</evidence>
<feature type="domain" description="3-dehydroquinate synthase C-terminal" evidence="29">
    <location>
        <begin position="377"/>
        <end position="540"/>
    </location>
</feature>
<evidence type="ECO:0000256" key="5">
    <source>
        <dbReference type="ARBA" id="ARBA00009349"/>
    </source>
</evidence>
<dbReference type="InterPro" id="IPR030960">
    <property type="entry name" value="DHQS/DOIS_N"/>
</dbReference>
<dbReference type="InterPro" id="IPR001986">
    <property type="entry name" value="Enolpyruvate_Tfrase_dom"/>
</dbReference>
<feature type="compositionally biased region" description="Polar residues" evidence="23">
    <location>
        <begin position="82"/>
        <end position="91"/>
    </location>
</feature>
<dbReference type="InterPro" id="IPR027417">
    <property type="entry name" value="P-loop_NTPase"/>
</dbReference>
<evidence type="ECO:0000256" key="22">
    <source>
        <dbReference type="RuleBase" id="RU004164"/>
    </source>
</evidence>
<evidence type="ECO:0000256" key="14">
    <source>
        <dbReference type="ARBA" id="ARBA00022840"/>
    </source>
</evidence>
<dbReference type="GO" id="GO:0005524">
    <property type="term" value="F:ATP binding"/>
    <property type="evidence" value="ECO:0007669"/>
    <property type="project" value="UniProtKB-KW"/>
</dbReference>
<dbReference type="SUPFAM" id="SSF51569">
    <property type="entry name" value="Aldolase"/>
    <property type="match status" value="1"/>
</dbReference>
<dbReference type="OMA" id="SWANMSW"/>
<comment type="similarity">
    <text evidence="6 22">Belongs to the EPSP synthase family.</text>
</comment>
<feature type="domain" description="Quinate/shikimate 5-dehydrogenase/glutamyl-tRNA reductase" evidence="25">
    <location>
        <begin position="1747"/>
        <end position="1796"/>
    </location>
</feature>
<feature type="domain" description="SDH C-terminal" evidence="28">
    <location>
        <begin position="1907"/>
        <end position="1936"/>
    </location>
</feature>
<dbReference type="CDD" id="cd00502">
    <property type="entry name" value="DHQase_I"/>
    <property type="match status" value="1"/>
</dbReference>
<dbReference type="SUPFAM" id="SSF55205">
    <property type="entry name" value="EPT/RTPC-like"/>
    <property type="match status" value="2"/>
</dbReference>
<dbReference type="PROSITE" id="PS00104">
    <property type="entry name" value="EPSP_SYNTHASE_1"/>
    <property type="match status" value="1"/>
</dbReference>
<comment type="catalytic activity">
    <reaction evidence="21">
        <text>shikimate + ATP = 3-phosphoshikimate + ADP + H(+)</text>
        <dbReference type="Rhea" id="RHEA:13121"/>
        <dbReference type="ChEBI" id="CHEBI:15378"/>
        <dbReference type="ChEBI" id="CHEBI:30616"/>
        <dbReference type="ChEBI" id="CHEBI:36208"/>
        <dbReference type="ChEBI" id="CHEBI:145989"/>
        <dbReference type="ChEBI" id="CHEBI:456216"/>
        <dbReference type="EC" id="2.7.1.71"/>
    </reaction>
</comment>
<evidence type="ECO:0000256" key="18">
    <source>
        <dbReference type="ARBA" id="ARBA00023239"/>
    </source>
</evidence>
<dbReference type="SUPFAM" id="SSF51735">
    <property type="entry name" value="NAD(P)-binding Rossmann-fold domains"/>
    <property type="match status" value="1"/>
</dbReference>
<evidence type="ECO:0000256" key="12">
    <source>
        <dbReference type="ARBA" id="ARBA00022777"/>
    </source>
</evidence>
<comment type="cofactor">
    <cofactor evidence="1">
        <name>Zn(2+)</name>
        <dbReference type="ChEBI" id="CHEBI:29105"/>
    </cofactor>
</comment>
<evidence type="ECO:0000256" key="1">
    <source>
        <dbReference type="ARBA" id="ARBA00001947"/>
    </source>
</evidence>
<dbReference type="InterPro" id="IPR023193">
    <property type="entry name" value="EPSP_synthase_CS"/>
</dbReference>
<keyword evidence="10" id="KW-0479">Metal-binding</keyword>
<dbReference type="InterPro" id="IPR006151">
    <property type="entry name" value="Shikm_DH/Glu-tRNA_Rdtase"/>
</dbReference>
<evidence type="ECO:0000259" key="28">
    <source>
        <dbReference type="Pfam" id="PF18317"/>
    </source>
</evidence>
<dbReference type="GO" id="GO:0004764">
    <property type="term" value="F:shikimate 3-dehydrogenase (NADP+) activity"/>
    <property type="evidence" value="ECO:0007669"/>
    <property type="project" value="EnsemblFungi"/>
</dbReference>
<evidence type="ECO:0000313" key="31">
    <source>
        <dbReference type="Proteomes" id="UP000070544"/>
    </source>
</evidence>
<keyword evidence="19" id="KW-0511">Multifunctional enzyme</keyword>
<dbReference type="InterPro" id="IPR056179">
    <property type="entry name" value="DHQS_C"/>
</dbReference>
<keyword evidence="16" id="KW-0560">Oxidoreductase</keyword>
<evidence type="ECO:0000256" key="20">
    <source>
        <dbReference type="ARBA" id="ARBA00044633"/>
    </source>
</evidence>
<feature type="domain" description="Enolpyruvate transferase" evidence="24">
    <location>
        <begin position="755"/>
        <end position="1078"/>
    </location>
</feature>
<evidence type="ECO:0000256" key="2">
    <source>
        <dbReference type="ARBA" id="ARBA00004811"/>
    </source>
</evidence>
<dbReference type="NCBIfam" id="TIGR01357">
    <property type="entry name" value="aroB"/>
    <property type="match status" value="1"/>
</dbReference>
<dbReference type="HAMAP" id="MF_00210">
    <property type="entry name" value="EPSP_synth"/>
    <property type="match status" value="1"/>
</dbReference>
<dbReference type="OrthoDB" id="197068at2759"/>
<dbReference type="InterPro" id="IPR013708">
    <property type="entry name" value="Shikimate_DH-bd_N"/>
</dbReference>
<dbReference type="PANTHER" id="PTHR21090:SF5">
    <property type="entry name" value="PENTAFUNCTIONAL AROM POLYPEPTIDE"/>
    <property type="match status" value="1"/>
</dbReference>
<accession>A0A139AXG6</accession>
<dbReference type="PANTHER" id="PTHR21090">
    <property type="entry name" value="AROM/DEHYDROQUINATE SYNTHASE"/>
    <property type="match status" value="1"/>
</dbReference>
<evidence type="ECO:0000259" key="27">
    <source>
        <dbReference type="Pfam" id="PF08501"/>
    </source>
</evidence>
<feature type="compositionally biased region" description="Polar residues" evidence="23">
    <location>
        <begin position="228"/>
        <end position="253"/>
    </location>
</feature>
<evidence type="ECO:0000256" key="15">
    <source>
        <dbReference type="ARBA" id="ARBA00022857"/>
    </source>
</evidence>
<dbReference type="GO" id="GO:0003856">
    <property type="term" value="F:3-dehydroquinate synthase activity"/>
    <property type="evidence" value="ECO:0007669"/>
    <property type="project" value="EnsemblFungi"/>
</dbReference>
<name>A0A139AXG6_GONPJ</name>
<dbReference type="CDD" id="cd01556">
    <property type="entry name" value="EPSP_synthase"/>
    <property type="match status" value="1"/>
</dbReference>
<keyword evidence="12" id="KW-0418">Kinase</keyword>
<keyword evidence="7" id="KW-0963">Cytoplasm</keyword>
<comment type="catalytic activity">
    <reaction evidence="20">
        <text>3-phosphoshikimate + phosphoenolpyruvate = 5-O-(1-carboxyvinyl)-3-phosphoshikimate + phosphate</text>
        <dbReference type="Rhea" id="RHEA:21256"/>
        <dbReference type="ChEBI" id="CHEBI:43474"/>
        <dbReference type="ChEBI" id="CHEBI:57701"/>
        <dbReference type="ChEBI" id="CHEBI:58702"/>
        <dbReference type="ChEBI" id="CHEBI:145989"/>
        <dbReference type="EC" id="2.5.1.19"/>
    </reaction>
    <physiologicalReaction direction="left-to-right" evidence="20">
        <dbReference type="Rhea" id="RHEA:21257"/>
    </physiologicalReaction>
</comment>
<dbReference type="Gene3D" id="3.65.10.10">
    <property type="entry name" value="Enolpyruvate transferase domain"/>
    <property type="match status" value="3"/>
</dbReference>
<feature type="region of interest" description="Disordered" evidence="23">
    <location>
        <begin position="688"/>
        <end position="765"/>
    </location>
</feature>
<evidence type="ECO:0000256" key="7">
    <source>
        <dbReference type="ARBA" id="ARBA00022490"/>
    </source>
</evidence>
<keyword evidence="9 22" id="KW-0808">Transferase</keyword>
<evidence type="ECO:0000256" key="21">
    <source>
        <dbReference type="ARBA" id="ARBA00048567"/>
    </source>
</evidence>
<feature type="domain" description="Shikimate dehydrogenase substrate binding N-terminal" evidence="27">
    <location>
        <begin position="1616"/>
        <end position="1702"/>
    </location>
</feature>
<dbReference type="PROSITE" id="PS01128">
    <property type="entry name" value="SHIKIMATE_KINASE"/>
    <property type="match status" value="1"/>
</dbReference>
<dbReference type="FunFam" id="3.65.10.10:FF:000012">
    <property type="entry name" value="Pentafunctional AROM polypeptide"/>
    <property type="match status" value="1"/>
</dbReference>
<dbReference type="Pfam" id="PF24621">
    <property type="entry name" value="DHQS_C"/>
    <property type="match status" value="1"/>
</dbReference>
<dbReference type="Pfam" id="PF01761">
    <property type="entry name" value="DHQ_synthase"/>
    <property type="match status" value="1"/>
</dbReference>
<dbReference type="InterPro" id="IPR036968">
    <property type="entry name" value="Enolpyruvate_Tfrase_sf"/>
</dbReference>
<organism evidence="30 31">
    <name type="scientific">Gonapodya prolifera (strain JEL478)</name>
    <name type="common">Monoblepharis prolifera</name>
    <dbReference type="NCBI Taxonomy" id="1344416"/>
    <lineage>
        <taxon>Eukaryota</taxon>
        <taxon>Fungi</taxon>
        <taxon>Fungi incertae sedis</taxon>
        <taxon>Chytridiomycota</taxon>
        <taxon>Chytridiomycota incertae sedis</taxon>
        <taxon>Monoblepharidomycetes</taxon>
        <taxon>Monoblepharidales</taxon>
        <taxon>Gonapodyaceae</taxon>
        <taxon>Gonapodya</taxon>
    </lineage>
</organism>
<dbReference type="GO" id="GO:0009423">
    <property type="term" value="P:chorismate biosynthetic process"/>
    <property type="evidence" value="ECO:0007669"/>
    <property type="project" value="UniProtKB-UniRule"/>
</dbReference>
<feature type="compositionally biased region" description="Basic and acidic residues" evidence="23">
    <location>
        <begin position="721"/>
        <end position="730"/>
    </location>
</feature>
<dbReference type="Pfam" id="PF01488">
    <property type="entry name" value="Shikimate_DH"/>
    <property type="match status" value="1"/>
</dbReference>
<evidence type="ECO:0000256" key="23">
    <source>
        <dbReference type="SAM" id="MobiDB-lite"/>
    </source>
</evidence>
<dbReference type="Gene3D" id="3.40.50.10860">
    <property type="entry name" value="Leucine Dehydrogenase, chain A, domain 1"/>
    <property type="match status" value="1"/>
</dbReference>
<dbReference type="InterPro" id="IPR006264">
    <property type="entry name" value="EPSP_synthase"/>
</dbReference>
<dbReference type="Gene3D" id="3.20.20.70">
    <property type="entry name" value="Aldolase class I"/>
    <property type="match status" value="1"/>
</dbReference>
<dbReference type="UniPathway" id="UPA00053">
    <property type="reaction ID" value="UER00088"/>
</dbReference>
<feature type="compositionally biased region" description="Low complexity" evidence="23">
    <location>
        <begin position="199"/>
        <end position="215"/>
    </location>
</feature>
<dbReference type="InterPro" id="IPR013785">
    <property type="entry name" value="Aldolase_TIM"/>
</dbReference>
<feature type="region of interest" description="Disordered" evidence="23">
    <location>
        <begin position="176"/>
        <end position="258"/>
    </location>
</feature>
<dbReference type="EC" id="2.5.1.19" evidence="22"/>
<dbReference type="InterPro" id="IPR041121">
    <property type="entry name" value="SDH_C"/>
</dbReference>
<comment type="pathway">
    <text evidence="2 22">Metabolic intermediate biosynthesis; chorismate biosynthesis; chorismate from D-erythrose 4-phosphate and phosphoenolpyruvate: step 6/7.</text>
</comment>
<evidence type="ECO:0000256" key="19">
    <source>
        <dbReference type="ARBA" id="ARBA00023268"/>
    </source>
</evidence>
<dbReference type="PROSITE" id="PS00885">
    <property type="entry name" value="EPSP_SYNTHASE_2"/>
    <property type="match status" value="1"/>
</dbReference>
<dbReference type="Proteomes" id="UP000070544">
    <property type="component" value="Unassembled WGS sequence"/>
</dbReference>
<dbReference type="NCBIfam" id="TIGR01356">
    <property type="entry name" value="aroA"/>
    <property type="match status" value="1"/>
</dbReference>
<comment type="similarity">
    <text evidence="5">In the N-terminal section; belongs to the shikimate kinase family.</text>
</comment>
<dbReference type="Pfam" id="PF18317">
    <property type="entry name" value="SDH_C"/>
    <property type="match status" value="1"/>
</dbReference>
<dbReference type="GO" id="GO:0004765">
    <property type="term" value="F:shikimate kinase activity"/>
    <property type="evidence" value="ECO:0007669"/>
    <property type="project" value="UniProtKB-EC"/>
</dbReference>
<dbReference type="Pfam" id="PF08501">
    <property type="entry name" value="Shikimate_dh_N"/>
    <property type="match status" value="1"/>
</dbReference>
<keyword evidence="14" id="KW-0067">ATP-binding</keyword>
<dbReference type="InterPro" id="IPR016037">
    <property type="entry name" value="DHQ_synth_AroB"/>
</dbReference>
<feature type="domain" description="Enolpyruvate transferase" evidence="24">
    <location>
        <begin position="593"/>
        <end position="685"/>
    </location>
</feature>
<dbReference type="STRING" id="1344416.A0A139AXG6"/>
<keyword evidence="11" id="KW-0547">Nucleotide-binding</keyword>
<keyword evidence="15" id="KW-0521">NADP</keyword>
<evidence type="ECO:0000256" key="17">
    <source>
        <dbReference type="ARBA" id="ARBA00023141"/>
    </source>
</evidence>
<evidence type="ECO:0000256" key="13">
    <source>
        <dbReference type="ARBA" id="ARBA00022833"/>
    </source>
</evidence>
<evidence type="ECO:0000256" key="6">
    <source>
        <dbReference type="ARBA" id="ARBA00009948"/>
    </source>
</evidence>
<dbReference type="GO" id="GO:0046872">
    <property type="term" value="F:metal ion binding"/>
    <property type="evidence" value="ECO:0007669"/>
    <property type="project" value="UniProtKB-KW"/>
</dbReference>
<dbReference type="InterPro" id="IPR031322">
    <property type="entry name" value="Shikimate/glucono_kinase"/>
</dbReference>
<dbReference type="InterPro" id="IPR046346">
    <property type="entry name" value="Aminoacid_DH-like_N_sf"/>
</dbReference>
<protein>
    <recommendedName>
        <fullName evidence="22">3-phosphoshikimate 1-carboxyvinyltransferase</fullName>
        <ecNumber evidence="22">2.5.1.19</ecNumber>
    </recommendedName>
</protein>
<evidence type="ECO:0000259" key="25">
    <source>
        <dbReference type="Pfam" id="PF01488"/>
    </source>
</evidence>
<dbReference type="CDD" id="cd08195">
    <property type="entry name" value="DHQS"/>
    <property type="match status" value="1"/>
</dbReference>
<evidence type="ECO:0000313" key="30">
    <source>
        <dbReference type="EMBL" id="KXS21436.1"/>
    </source>
</evidence>
<evidence type="ECO:0000256" key="9">
    <source>
        <dbReference type="ARBA" id="ARBA00022679"/>
    </source>
</evidence>
<evidence type="ECO:0000256" key="10">
    <source>
        <dbReference type="ARBA" id="ARBA00022723"/>
    </source>
</evidence>
<keyword evidence="17 22" id="KW-0057">Aromatic amino acid biosynthesis</keyword>
<keyword evidence="13" id="KW-0862">Zinc</keyword>
<dbReference type="Pfam" id="PF01202">
    <property type="entry name" value="SKI"/>
    <property type="match status" value="1"/>
</dbReference>
<evidence type="ECO:0000256" key="11">
    <source>
        <dbReference type="ARBA" id="ARBA00022741"/>
    </source>
</evidence>
<gene>
    <name evidence="30" type="ORF">M427DRAFT_40959</name>
</gene>
<dbReference type="GO" id="GO:0005737">
    <property type="term" value="C:cytoplasm"/>
    <property type="evidence" value="ECO:0007669"/>
    <property type="project" value="InterPro"/>
</dbReference>
<dbReference type="Gene3D" id="3.40.50.720">
    <property type="entry name" value="NAD(P)-binding Rossmann-like Domain"/>
    <property type="match status" value="1"/>
</dbReference>
<dbReference type="InterPro" id="IPR023000">
    <property type="entry name" value="Shikimate_kinase_CS"/>
</dbReference>
<sequence length="1942" mass="208759">MTENRPDPTSPIRTPQPHPPILAMPSSSPPSTAHSALSSPVGRTLPGPTLMFQPSSIRTTSASDVQRSDSSSHVPPRVQFGVNPTPSSSSVARHPTFQTDHKFLRVSVLGHDTYICGYNLTRYLARDIVKSFNVATIAIVTDENVARIHLPKLLVELHHAIDDVFGVQQLHVASAEDATPQPGSAQPVISKISTKKDAPTSPTSPTDTYTPPLTSGPSSGTLLRPSHDSSTASLNPSPSTAVAGSNTPVSNLPSRPRPRVVYHVVPPGETVKTREYKAKIEDWMFGAGCGRDTVVVAVGGGVIGDMAGFVAATFMRGVPIIQIPTTLLAMVDSSIGGKTAVDVPAGKNLVGAFHQPRRIYADMEYLQTLPLREVLNGMAEVVKTCAFWSEEDFALCEEGVDRVIEFAKGNRDPVSRDLITRLVVSSARVKSYVVTNDEKEGGLRNVLNFGHSIGHAIEAILAPDLLHGECVSIGMVLECEVARALGICDQATVERLARCCAAYGLPTRLSDPLAVRLTGGRSLRVSAEQILEVMRVDKKNRAGRKRLVMIKSIGTLHEQDATAVDDRVIRKVLAPAVELISPAHQSGPAVLMTVPGSKSLSNRALLLASLATGACTVKGLLHSDDTQVMLEALKRMKAASVEHAEDGKALVVTGNGGTVKAPDVEVYLGNAGTASRFLTAVAVLAGSKARTSSDDDDKESVGSSGAEDGDVDPQIRAKQKPRSEQTKVSEDSVLPPTSAMIDSAHPTLRHSGDKPHPTTLTGNARMKQRPIGDLVAALNANGCHIAFGEREGSLPLVIQPTGLPGGKISLSANISSQYVSAILMAAPYAENPVELTLVGEEVVSQAYIDMTLSIMEDFGVKVERLPDGRTYRIPRATYVNPPDYTVEADASSATYPLAFAAVTGTTVTVTNMGSRSLQGDSKFATEVLAKFGCVVEQTERTTTVTGPAFGQLKGIGTIDMEPMTDAFLTLCAVAAVAVGDTTIVGISNQRVKECDRISAMCEQLRRFGVQVAEMPTGLTVHGAGPEGLHPPEGAVKCYDDHRVAMSMSVLAMGLKQGLRSIVGEKRCVEKTWPDWWDVVEREMGVSLEGVDEVVAPEDEDVTGAKKEVVVGTKYGPSALDVVPYAGSTSVVRAETSKLSDATIVIIGMRGAGKSTLGSISAKNLARTFVDMDALLEKKIGISIHELIDREGWEGFRKAELQALKDALELHPTGAILACGGGIVETEGGRDLLKAWGGKREGTIRKGHVLHLTRDIDDVIEYLTRDKTRPAYPEEMRDVWNRRKGWFSDCSTIEFVVVKGKRGVVNVDPEDETYWDDVAKELVDRLRHQLAQVDDGNAKFFPGGVPLPPRTSYFLALTFGDVRTAVPVLEEVTRGADAIELRVDLLKSHDQGYVREQVAILRRNSDLPIIFTVRTKGQGGNYPDEDVNAMFELLENALKWGCEFVDMEVIGEDQPSRKDLMETLLKHKGNSKIIASFHDFEGNVSWDNPTQPAIGNLAAGQAIRDGKASGPVSTFPSKYKILEKYGDIIKLIGMAKQRSDNHALERFVLSVSGPSSKPLIALNMGAIGQESRALNTFITPVTHPALPVPAAPGQLSIAQIHQFRHLLGLLPERKFFLFGTPIAHSQSPTIHNTGFKELGLPYTYTLSETGSWEELQSVIDKHARSGRFGGASVTIPLKEDVVRHGVAEELSDAAKQIGAVNTLVAVYGAEYGEKGYRIVGDNTDWLGIRRSVWKRLGTFAGGRGTVGVVIGGGGTSRAACFALKQMGCEELRIWNRTSAKAERLAAEFGGVAIHELKNSLKSLFSPEGSVRETTFIVVGTIPAQAQNGIDLLGMFAEPNGQKPLLNDTSLASVSRTLPVAGITLTSLTPNVSGVVVDMAYRPRRTPLLAHAVSPDALAAGWSFKLIEGIEILCEQGFEQFARWTGRKPPSSPIEAAVYREYRE</sequence>
<dbReference type="SUPFAM" id="SSF56796">
    <property type="entry name" value="Dehydroquinate synthase-like"/>
    <property type="match status" value="1"/>
</dbReference>
<evidence type="ECO:0000256" key="3">
    <source>
        <dbReference type="ARBA" id="ARBA00004842"/>
    </source>
</evidence>
<evidence type="ECO:0000256" key="8">
    <source>
        <dbReference type="ARBA" id="ARBA00022605"/>
    </source>
</evidence>
<dbReference type="FunFam" id="3.40.50.1970:FF:000007">
    <property type="entry name" value="Pentafunctional AROM polypeptide"/>
    <property type="match status" value="1"/>
</dbReference>